<proteinExistence type="predicted"/>
<evidence type="ECO:0000259" key="4">
    <source>
        <dbReference type="PROSITE" id="PS50188"/>
    </source>
</evidence>
<dbReference type="InParanoid" id="A0A1S3JAI2"/>
<dbReference type="InterPro" id="IPR050672">
    <property type="entry name" value="FBXO45-Fsn/SPSB_families"/>
</dbReference>
<dbReference type="KEGG" id="lak:106171413"/>
<dbReference type="InterPro" id="IPR001870">
    <property type="entry name" value="B30.2/SPRY"/>
</dbReference>
<reference evidence="6" key="1">
    <citation type="submission" date="2025-08" db="UniProtKB">
        <authorList>
            <consortium name="RefSeq"/>
        </authorList>
    </citation>
    <scope>IDENTIFICATION</scope>
    <source>
        <tissue evidence="6">Gonads</tissue>
    </source>
</reference>
<dbReference type="GO" id="GO:0019005">
    <property type="term" value="C:SCF ubiquitin ligase complex"/>
    <property type="evidence" value="ECO:0007669"/>
    <property type="project" value="TreeGrafter"/>
</dbReference>
<evidence type="ECO:0000313" key="6">
    <source>
        <dbReference type="RefSeq" id="XP_013407206.1"/>
    </source>
</evidence>
<dbReference type="AlphaFoldDB" id="A0A1S3JAI2"/>
<dbReference type="InterPro" id="IPR043136">
    <property type="entry name" value="B30.2/SPRY_sf"/>
</dbReference>
<dbReference type="SMART" id="SM00449">
    <property type="entry name" value="SPRY"/>
    <property type="match status" value="1"/>
</dbReference>
<dbReference type="GO" id="GO:0043161">
    <property type="term" value="P:proteasome-mediated ubiquitin-dependent protein catabolic process"/>
    <property type="evidence" value="ECO:0007669"/>
    <property type="project" value="TreeGrafter"/>
</dbReference>
<dbReference type="InterPro" id="IPR013320">
    <property type="entry name" value="ConA-like_dom_sf"/>
</dbReference>
<dbReference type="GeneID" id="106171413"/>
<evidence type="ECO:0000256" key="1">
    <source>
        <dbReference type="SAM" id="MobiDB-lite"/>
    </source>
</evidence>
<dbReference type="InterPro" id="IPR003877">
    <property type="entry name" value="SPRY_dom"/>
</dbReference>
<dbReference type="OrthoDB" id="6101731at2759"/>
<accession>A0A1S3JAI2</accession>
<dbReference type="SUPFAM" id="SSF49899">
    <property type="entry name" value="Concanavalin A-like lectins/glucanases"/>
    <property type="match status" value="1"/>
</dbReference>
<evidence type="ECO:0000313" key="5">
    <source>
        <dbReference type="Proteomes" id="UP000085678"/>
    </source>
</evidence>
<name>A0A1S3JAI2_LINAN</name>
<feature type="compositionally biased region" description="Low complexity" evidence="1">
    <location>
        <begin position="380"/>
        <end position="399"/>
    </location>
</feature>
<dbReference type="PANTHER" id="PTHR12245:SF11">
    <property type="entry name" value="PROTEIN GUSTAVUS"/>
    <property type="match status" value="1"/>
</dbReference>
<dbReference type="Pfam" id="PF00622">
    <property type="entry name" value="SPRY"/>
    <property type="match status" value="1"/>
</dbReference>
<feature type="transmembrane region" description="Helical" evidence="2">
    <location>
        <begin position="34"/>
        <end position="56"/>
    </location>
</feature>
<organism evidence="5 6">
    <name type="scientific">Lingula anatina</name>
    <name type="common">Brachiopod</name>
    <name type="synonym">Lingula unguis</name>
    <dbReference type="NCBI Taxonomy" id="7574"/>
    <lineage>
        <taxon>Eukaryota</taxon>
        <taxon>Metazoa</taxon>
        <taxon>Spiralia</taxon>
        <taxon>Lophotrochozoa</taxon>
        <taxon>Brachiopoda</taxon>
        <taxon>Linguliformea</taxon>
        <taxon>Lingulata</taxon>
        <taxon>Lingulida</taxon>
        <taxon>Linguloidea</taxon>
        <taxon>Lingulidae</taxon>
        <taxon>Lingula</taxon>
    </lineage>
</organism>
<dbReference type="PROSITE" id="PS50188">
    <property type="entry name" value="B302_SPRY"/>
    <property type="match status" value="1"/>
</dbReference>
<feature type="chain" id="PRO_5010197141" evidence="3">
    <location>
        <begin position="19"/>
        <end position="399"/>
    </location>
</feature>
<feature type="domain" description="B30.2/SPRY" evidence="4">
    <location>
        <begin position="66"/>
        <end position="261"/>
    </location>
</feature>
<feature type="compositionally biased region" description="Polar residues" evidence="1">
    <location>
        <begin position="367"/>
        <end position="379"/>
    </location>
</feature>
<feature type="signal peptide" evidence="3">
    <location>
        <begin position="1"/>
        <end position="18"/>
    </location>
</feature>
<sequence>MCLLSAGVFIATLSVVNAQNEWIYAHIFLNCCSWVIYCSVLVVVGVITTIIAYCVCKNRGKRKVASKEQPPHWTYTVQTDSMGPAVGFDYSLCSDGITIQPDGTSIVRTYNQPIKRTHGVLVGKPLTEGKHVFEFIWPTNQRGYNACLGVATKDAPLDSQGLVSLVGHTDLSWGWDMVRRRTIREGKVQSTYPSAALNTAIPDKVLMYVNTDTCTVAFGTDGGVYWGLAFTYQKTGHTLYPMVSVNHPMGLVRMRYLGKASLGPYPGPAGLNTGQQMPLASGGYQGQTYPGTYPATLKPEHLPIAAVSQTAGGAQCDLPPYNHTVPSEQILYGAEAPPSYEAVQEQDDIDRQNNGGETRDADGRSSDLYNGMSTTTPGYSQAGPQTTSTASAPPTGHGQ</sequence>
<dbReference type="PANTHER" id="PTHR12245">
    <property type="entry name" value="SPRY DOMAIN CONTAINING SOCS BOX PROTEIN"/>
    <property type="match status" value="1"/>
</dbReference>
<evidence type="ECO:0000256" key="2">
    <source>
        <dbReference type="SAM" id="Phobius"/>
    </source>
</evidence>
<keyword evidence="5" id="KW-1185">Reference proteome</keyword>
<dbReference type="STRING" id="7574.A0A1S3JAI2"/>
<gene>
    <name evidence="6" type="primary">LOC106171413</name>
</gene>
<dbReference type="RefSeq" id="XP_013407206.1">
    <property type="nucleotide sequence ID" value="XM_013551752.1"/>
</dbReference>
<evidence type="ECO:0000256" key="3">
    <source>
        <dbReference type="SAM" id="SignalP"/>
    </source>
</evidence>
<keyword evidence="2" id="KW-1133">Transmembrane helix</keyword>
<dbReference type="Gene3D" id="2.60.120.920">
    <property type="match status" value="1"/>
</dbReference>
<keyword evidence="3" id="KW-0732">Signal</keyword>
<dbReference type="Proteomes" id="UP000085678">
    <property type="component" value="Unplaced"/>
</dbReference>
<keyword evidence="2" id="KW-0812">Transmembrane</keyword>
<protein>
    <submittedName>
        <fullName evidence="6">Uncharacterized protein LOC106171413</fullName>
    </submittedName>
</protein>
<feature type="region of interest" description="Disordered" evidence="1">
    <location>
        <begin position="339"/>
        <end position="399"/>
    </location>
</feature>
<keyword evidence="2" id="KW-0472">Membrane</keyword>